<organism evidence="3 4">
    <name type="scientific">Cudoniella acicularis</name>
    <dbReference type="NCBI Taxonomy" id="354080"/>
    <lineage>
        <taxon>Eukaryota</taxon>
        <taxon>Fungi</taxon>
        <taxon>Dikarya</taxon>
        <taxon>Ascomycota</taxon>
        <taxon>Pezizomycotina</taxon>
        <taxon>Leotiomycetes</taxon>
        <taxon>Helotiales</taxon>
        <taxon>Tricladiaceae</taxon>
        <taxon>Cudoniella</taxon>
    </lineage>
</organism>
<comment type="caution">
    <text evidence="3">The sequence shown here is derived from an EMBL/GenBank/DDBJ whole genome shotgun (WGS) entry which is preliminary data.</text>
</comment>
<dbReference type="EMBL" id="JAAMPI010002769">
    <property type="protein sequence ID" value="KAF4609463.1"/>
    <property type="molecule type" value="Genomic_DNA"/>
</dbReference>
<feature type="transmembrane region" description="Helical" evidence="2">
    <location>
        <begin position="46"/>
        <end position="65"/>
    </location>
</feature>
<name>A0A8H4VHN5_9HELO</name>
<accession>A0A8H4VHN5</accession>
<evidence type="ECO:0000256" key="2">
    <source>
        <dbReference type="SAM" id="Phobius"/>
    </source>
</evidence>
<evidence type="ECO:0000256" key="1">
    <source>
        <dbReference type="SAM" id="MobiDB-lite"/>
    </source>
</evidence>
<dbReference type="OrthoDB" id="5139479at2759"/>
<keyword evidence="2" id="KW-0472">Membrane</keyword>
<feature type="transmembrane region" description="Helical" evidence="2">
    <location>
        <begin position="77"/>
        <end position="94"/>
    </location>
</feature>
<feature type="transmembrane region" description="Helical" evidence="2">
    <location>
        <begin position="106"/>
        <end position="125"/>
    </location>
</feature>
<sequence>MDSTINLRDNYRYTDVDGFEHRPPKVEAFQHEAHDRRKRDHCSTTVAQTGFFFLLNFTASGVFALTACRDGTSCNQLLGISPTTGVLGTLGTVLSRHSKFTDRARLIFKLAILLATWLFRILLFIRAVSLATSFDPIYKYNVTAGVGQFNGSYVISYLQHLQDLEPDYPYIILPYNMLAIAYNLVGNSMHASVVPSIDKTCESDSNRLQSLSLKISQNAILRDAFPYRFYTPPFKMPSMSTLRRPLGLITRNNSRGKELTPKMRNKVYALSENGHSTTYIIGRYKLSRGAIRYTLENESLRPESNASRPRPEVPDAYEEGSKGTVRIVAGFRKTKDLVLSYANYEIGPN</sequence>
<evidence type="ECO:0000313" key="4">
    <source>
        <dbReference type="Proteomes" id="UP000566819"/>
    </source>
</evidence>
<proteinExistence type="predicted"/>
<reference evidence="3 4" key="1">
    <citation type="submission" date="2020-03" db="EMBL/GenBank/DDBJ databases">
        <title>Draft Genome Sequence of Cudoniella acicularis.</title>
        <authorList>
            <person name="Buettner E."/>
            <person name="Kellner H."/>
        </authorList>
    </citation>
    <scope>NUCLEOTIDE SEQUENCE [LARGE SCALE GENOMIC DNA]</scope>
    <source>
        <strain evidence="3 4">DSM 108380</strain>
    </source>
</reference>
<protein>
    <submittedName>
        <fullName evidence="3">Uncharacterized protein</fullName>
    </submittedName>
</protein>
<keyword evidence="2" id="KW-0812">Transmembrane</keyword>
<dbReference type="Proteomes" id="UP000566819">
    <property type="component" value="Unassembled WGS sequence"/>
</dbReference>
<keyword evidence="4" id="KW-1185">Reference proteome</keyword>
<dbReference type="AlphaFoldDB" id="A0A8H4VHN5"/>
<gene>
    <name evidence="3" type="ORF">G7Y89_g15853</name>
</gene>
<evidence type="ECO:0000313" key="3">
    <source>
        <dbReference type="EMBL" id="KAF4609463.1"/>
    </source>
</evidence>
<keyword evidence="2" id="KW-1133">Transmembrane helix</keyword>
<feature type="region of interest" description="Disordered" evidence="1">
    <location>
        <begin position="299"/>
        <end position="319"/>
    </location>
</feature>